<feature type="signal peptide" evidence="1">
    <location>
        <begin position="1"/>
        <end position="41"/>
    </location>
</feature>
<reference evidence="2 3" key="2">
    <citation type="submission" date="2018-11" db="EMBL/GenBank/DDBJ databases">
        <authorList>
            <consortium name="Pathogen Informatics"/>
        </authorList>
    </citation>
    <scope>NUCLEOTIDE SEQUENCE [LARGE SCALE GENOMIC DNA]</scope>
</reference>
<accession>A0A183IML8</accession>
<keyword evidence="1" id="KW-0732">Signal</keyword>
<dbReference type="AlphaFoldDB" id="A0A183IML8"/>
<reference evidence="4" key="1">
    <citation type="submission" date="2016-06" db="UniProtKB">
        <authorList>
            <consortium name="WormBaseParasite"/>
        </authorList>
    </citation>
    <scope>IDENTIFICATION</scope>
</reference>
<evidence type="ECO:0000313" key="4">
    <source>
        <dbReference type="WBParaSite" id="SBAD_0000506301-mRNA-1"/>
    </source>
</evidence>
<dbReference type="OrthoDB" id="5911979at2759"/>
<evidence type="ECO:0000313" key="3">
    <source>
        <dbReference type="Proteomes" id="UP000270296"/>
    </source>
</evidence>
<proteinExistence type="predicted"/>
<organism evidence="4">
    <name type="scientific">Soboliphyme baturini</name>
    <dbReference type="NCBI Taxonomy" id="241478"/>
    <lineage>
        <taxon>Eukaryota</taxon>
        <taxon>Metazoa</taxon>
        <taxon>Ecdysozoa</taxon>
        <taxon>Nematoda</taxon>
        <taxon>Enoplea</taxon>
        <taxon>Dorylaimia</taxon>
        <taxon>Dioctophymatida</taxon>
        <taxon>Dioctophymatoidea</taxon>
        <taxon>Soboliphymatidae</taxon>
        <taxon>Soboliphyme</taxon>
    </lineage>
</organism>
<dbReference type="WBParaSite" id="SBAD_0000506301-mRNA-1">
    <property type="protein sequence ID" value="SBAD_0000506301-mRNA-1"/>
    <property type="gene ID" value="SBAD_0000506301"/>
</dbReference>
<dbReference type="EMBL" id="UZAM01008597">
    <property type="protein sequence ID" value="VDP05589.1"/>
    <property type="molecule type" value="Genomic_DNA"/>
</dbReference>
<protein>
    <submittedName>
        <fullName evidence="4">EGF-like domain-containing protein</fullName>
    </submittedName>
</protein>
<feature type="chain" id="PRO_5043140122" evidence="1">
    <location>
        <begin position="42"/>
        <end position="142"/>
    </location>
</feature>
<evidence type="ECO:0000313" key="2">
    <source>
        <dbReference type="EMBL" id="VDP05589.1"/>
    </source>
</evidence>
<keyword evidence="3" id="KW-1185">Reference proteome</keyword>
<evidence type="ECO:0000256" key="1">
    <source>
        <dbReference type="SAM" id="SignalP"/>
    </source>
</evidence>
<sequence length="142" mass="16166">MVFILLDVEAHVVQLEHGVRGHSLLFHYCLLILIIMATPSAQQVVIGCRVGDHEECDELCKLDNWLYGHCSHVDTDSLQCRCFPYKSTLNLEACNKQEHVRCHRQCLTNGRKAGGYCYLHANFDQDPGTPRCGCFQRTTGHY</sequence>
<name>A0A183IML8_9BILA</name>
<gene>
    <name evidence="2" type="ORF">SBAD_LOCUS4864</name>
</gene>
<dbReference type="Proteomes" id="UP000270296">
    <property type="component" value="Unassembled WGS sequence"/>
</dbReference>